<dbReference type="EMBL" id="DTBZ01000128">
    <property type="protein sequence ID" value="HGQ18660.1"/>
    <property type="molecule type" value="Genomic_DNA"/>
</dbReference>
<accession>A0A7J3JRD5</accession>
<evidence type="ECO:0000313" key="1">
    <source>
        <dbReference type="EMBL" id="HGN37470.1"/>
    </source>
</evidence>
<comment type="caution">
    <text evidence="2">The sequence shown here is derived from an EMBL/GenBank/DDBJ whole genome shotgun (WGS) entry which is preliminary data.</text>
</comment>
<organism evidence="2">
    <name type="scientific">Ignisphaera aggregans</name>
    <dbReference type="NCBI Taxonomy" id="334771"/>
    <lineage>
        <taxon>Archaea</taxon>
        <taxon>Thermoproteota</taxon>
        <taxon>Thermoprotei</taxon>
        <taxon>Desulfurococcales</taxon>
        <taxon>Desulfurococcaceae</taxon>
        <taxon>Ignisphaera</taxon>
    </lineage>
</organism>
<evidence type="ECO:0000313" key="2">
    <source>
        <dbReference type="EMBL" id="HGQ18660.1"/>
    </source>
</evidence>
<reference evidence="2" key="1">
    <citation type="journal article" date="2020" name="mSystems">
        <title>Genome- and Community-Level Interaction Insights into Carbon Utilization and Element Cycling Functions of Hydrothermarchaeota in Hydrothermal Sediment.</title>
        <authorList>
            <person name="Zhou Z."/>
            <person name="Liu Y."/>
            <person name="Xu W."/>
            <person name="Pan J."/>
            <person name="Luo Z.H."/>
            <person name="Li M."/>
        </authorList>
    </citation>
    <scope>NUCLEOTIDE SEQUENCE [LARGE SCALE GENOMIC DNA]</scope>
    <source>
        <strain evidence="1">SpSt-618</strain>
        <strain evidence="2">SpSt-657</strain>
    </source>
</reference>
<gene>
    <name evidence="1" type="ORF">ENT87_08000</name>
    <name evidence="2" type="ORF">ENU30_06795</name>
</gene>
<name>A0A7J3JRD5_9CREN</name>
<dbReference type="AlphaFoldDB" id="A0A7J3JRD5"/>
<proteinExistence type="predicted"/>
<dbReference type="EMBL" id="DTAI01000240">
    <property type="protein sequence ID" value="HGN37470.1"/>
    <property type="molecule type" value="Genomic_DNA"/>
</dbReference>
<sequence length="259" mass="30629">MFMKRVVRDKFSRKRIREVNEIINRIEYISQHYKKVIDNCINYLTVFSNIVKPYVCMKCNKVFFTSDNEKGCPFCNSLYIANIDIANFKAYIHSYCDSLYGRNLVYTDVFKDVAKNLCLDKVCYFLESSLTLEIFTEKGILRISSRNEKLIEVELPWVDTSMLAYIDEITAIVFQHREKLLKNGTRYIVYKASYSNISISYALLIRERFMDTQFFKHFIDKLGLNKYILNRGILTKIFDMEYGEYIDPQKMAISTRTAL</sequence>
<protein>
    <submittedName>
        <fullName evidence="2">Uncharacterized protein</fullName>
    </submittedName>
</protein>